<keyword evidence="7 10" id="KW-0012">Acyltransferase</keyword>
<dbReference type="InterPro" id="IPR001078">
    <property type="entry name" value="2-oxoacid_DH_actylTfrase"/>
</dbReference>
<dbReference type="Proteomes" id="UP000285310">
    <property type="component" value="Unassembled WGS sequence"/>
</dbReference>
<feature type="domain" description="Lipoyl-binding" evidence="12">
    <location>
        <begin position="143"/>
        <end position="217"/>
    </location>
</feature>
<dbReference type="InterPro" id="IPR023213">
    <property type="entry name" value="CAT-like_dom_sf"/>
</dbReference>
<keyword evidence="4 10" id="KW-0808">Transferase</keyword>
<evidence type="ECO:0000313" key="14">
    <source>
        <dbReference type="EMBL" id="ROO30965.1"/>
    </source>
</evidence>
<protein>
    <recommendedName>
        <fullName evidence="10">Dihydrolipoamide acetyltransferase component of pyruvate dehydrogenase complex</fullName>
        <ecNumber evidence="10">2.3.1.-</ecNumber>
    </recommendedName>
</protein>
<evidence type="ECO:0000256" key="11">
    <source>
        <dbReference type="SAM" id="MobiDB-lite"/>
    </source>
</evidence>
<feature type="compositionally biased region" description="Basic and acidic residues" evidence="11">
    <location>
        <begin position="229"/>
        <end position="248"/>
    </location>
</feature>
<organism evidence="14 15">
    <name type="scientific">Salinisphaera japonica YTM-1</name>
    <dbReference type="NCBI Taxonomy" id="1209778"/>
    <lineage>
        <taxon>Bacteria</taxon>
        <taxon>Pseudomonadati</taxon>
        <taxon>Pseudomonadota</taxon>
        <taxon>Gammaproteobacteria</taxon>
        <taxon>Salinisphaerales</taxon>
        <taxon>Salinisphaeraceae</taxon>
        <taxon>Salinisphaera</taxon>
    </lineage>
</organism>
<comment type="cofactor">
    <cofactor evidence="1 10">
        <name>(R)-lipoate</name>
        <dbReference type="ChEBI" id="CHEBI:83088"/>
    </cofactor>
</comment>
<dbReference type="Gene3D" id="4.10.320.10">
    <property type="entry name" value="E3-binding domain"/>
    <property type="match status" value="1"/>
</dbReference>
<evidence type="ECO:0000256" key="1">
    <source>
        <dbReference type="ARBA" id="ARBA00001938"/>
    </source>
</evidence>
<dbReference type="PROSITE" id="PS51826">
    <property type="entry name" value="PSBD"/>
    <property type="match status" value="1"/>
</dbReference>
<dbReference type="Gene3D" id="3.30.559.10">
    <property type="entry name" value="Chloramphenicol acetyltransferase-like domain"/>
    <property type="match status" value="1"/>
</dbReference>
<feature type="compositionally biased region" description="Basic and acidic residues" evidence="11">
    <location>
        <begin position="277"/>
        <end position="308"/>
    </location>
</feature>
<comment type="similarity">
    <text evidence="2 10">Belongs to the 2-oxoacid dehydrogenase family.</text>
</comment>
<dbReference type="Pfam" id="PF00198">
    <property type="entry name" value="2-oxoacid_dh"/>
    <property type="match status" value="1"/>
</dbReference>
<feature type="domain" description="Lipoyl-binding" evidence="12">
    <location>
        <begin position="3"/>
        <end position="77"/>
    </location>
</feature>
<evidence type="ECO:0000256" key="5">
    <source>
        <dbReference type="ARBA" id="ARBA00022737"/>
    </source>
</evidence>
<accession>A0A423PZD2</accession>
<evidence type="ECO:0000256" key="10">
    <source>
        <dbReference type="RuleBase" id="RU003423"/>
    </source>
</evidence>
<sequence>MAAQEIKVPDIGDFDAVEVIEVLVAEGDTVEKEQALITLESDKATLEVPSTVAGKITELKISEGDNVSEGDVIAMVEAEDDSGSDDADDDDGDDDQAEGSDNESAEESEASGDDTPDGDDDPEDKEDAGEEQAKADDAGDGETVEVKVPDIGDFDAVEVIEVLVAEGDTVEKEQALITLESDKATLEVPSSAAGTLTELKIAEGDNVSEGDVIAMVQTAGGGSGAAESKSGDKAEKDTSSKDKSDKKSPGGSAQADDAKATPDEGKKKQPDSGTASQDDKPAPRADAGKPSEGLDKSKIQSVDEDRFGKAHASPSVRKFARELGADLGKIEGSGRKGRITEEDVQSYVKGALEQVQSGKSKAGAAAPAGGGGGVPTQPDIDFSQFGEVEITELARIRKISAKAVHKNWLLIPHVTQFDTADITEMEAFRQANKEKAKADGVKLTPLAFLLKASAAALKAFPDLNSSLTADGASLVHKKYVNIAVAVDTPGGLLMPVIKDVDKKGIYEIARDLDDVSARARDGKIKGSDMQGACFSISSLGGVGGTAFTPIVNSPEVGILGVSKHTMQPVWNGSEFEPRLILPLSFSYDHRVIDGAKAARITGFISEKLSDLRTLLL</sequence>
<feature type="region of interest" description="Disordered" evidence="11">
    <location>
        <begin position="205"/>
        <end position="314"/>
    </location>
</feature>
<dbReference type="RefSeq" id="WP_123657323.1">
    <property type="nucleotide sequence ID" value="NZ_AYKG01000008.1"/>
</dbReference>
<dbReference type="InterPro" id="IPR050743">
    <property type="entry name" value="2-oxoacid_DH_E2_comp"/>
</dbReference>
<dbReference type="SUPFAM" id="SSF47005">
    <property type="entry name" value="Peripheral subunit-binding domain of 2-oxo acid dehydrogenase complex"/>
    <property type="match status" value="1"/>
</dbReference>
<evidence type="ECO:0000256" key="6">
    <source>
        <dbReference type="ARBA" id="ARBA00022823"/>
    </source>
</evidence>
<evidence type="ECO:0000256" key="7">
    <source>
        <dbReference type="ARBA" id="ARBA00023315"/>
    </source>
</evidence>
<evidence type="ECO:0000256" key="4">
    <source>
        <dbReference type="ARBA" id="ARBA00022679"/>
    </source>
</evidence>
<comment type="subunit">
    <text evidence="3">Forms a 24-polypeptide structural core with octahedral symmetry.</text>
</comment>
<dbReference type="PANTHER" id="PTHR43178:SF2">
    <property type="entry name" value="DIHYDROLIPOYLLYSINE-RESIDUE ACETYLTRANSFERASE COMPONENT OF PYRUVATE DEHYDROGENASE COMPLEX"/>
    <property type="match status" value="1"/>
</dbReference>
<dbReference type="GO" id="GO:0005737">
    <property type="term" value="C:cytoplasm"/>
    <property type="evidence" value="ECO:0007669"/>
    <property type="project" value="TreeGrafter"/>
</dbReference>
<dbReference type="InterPro" id="IPR000089">
    <property type="entry name" value="Biotin_lipoyl"/>
</dbReference>
<feature type="compositionally biased region" description="Basic and acidic residues" evidence="11">
    <location>
        <begin position="256"/>
        <end position="270"/>
    </location>
</feature>
<dbReference type="FunCoup" id="A0A423PZD2">
    <property type="interactions" value="546"/>
</dbReference>
<dbReference type="PROSITE" id="PS00189">
    <property type="entry name" value="LIPOYL"/>
    <property type="match status" value="2"/>
</dbReference>
<dbReference type="SUPFAM" id="SSF52777">
    <property type="entry name" value="CoA-dependent acyltransferases"/>
    <property type="match status" value="1"/>
</dbReference>
<dbReference type="CDD" id="cd06849">
    <property type="entry name" value="lipoyl_domain"/>
    <property type="match status" value="2"/>
</dbReference>
<evidence type="ECO:0000259" key="13">
    <source>
        <dbReference type="PROSITE" id="PS51826"/>
    </source>
</evidence>
<dbReference type="InterPro" id="IPR011053">
    <property type="entry name" value="Single_hybrid_motif"/>
</dbReference>
<evidence type="ECO:0000256" key="9">
    <source>
        <dbReference type="ARBA" id="ARBA00048370"/>
    </source>
</evidence>
<dbReference type="OrthoDB" id="9805770at2"/>
<dbReference type="FunFam" id="3.30.559.10:FF:000004">
    <property type="entry name" value="Acetyltransferase component of pyruvate dehydrogenase complex"/>
    <property type="match status" value="1"/>
</dbReference>
<comment type="caution">
    <text evidence="14">The sequence shown here is derived from an EMBL/GenBank/DDBJ whole genome shotgun (WGS) entry which is preliminary data.</text>
</comment>
<keyword evidence="6 10" id="KW-0450">Lipoyl</keyword>
<dbReference type="GO" id="GO:0006086">
    <property type="term" value="P:pyruvate decarboxylation to acetyl-CoA"/>
    <property type="evidence" value="ECO:0007669"/>
    <property type="project" value="TreeGrafter"/>
</dbReference>
<feature type="domain" description="Peripheral subunit-binding (PSBD)" evidence="13">
    <location>
        <begin position="311"/>
        <end position="348"/>
    </location>
</feature>
<dbReference type="PANTHER" id="PTHR43178">
    <property type="entry name" value="DIHYDROLIPOAMIDE ACETYLTRANSFERASE COMPONENT OF PYRUVATE DEHYDROGENASE COMPLEX"/>
    <property type="match status" value="1"/>
</dbReference>
<dbReference type="GO" id="GO:0031405">
    <property type="term" value="F:lipoic acid binding"/>
    <property type="evidence" value="ECO:0007669"/>
    <property type="project" value="TreeGrafter"/>
</dbReference>
<feature type="compositionally biased region" description="Acidic residues" evidence="11">
    <location>
        <begin position="77"/>
        <end position="130"/>
    </location>
</feature>
<reference evidence="14 15" key="1">
    <citation type="submission" date="2013-10" db="EMBL/GenBank/DDBJ databases">
        <title>Salinisphaera japonica YTM-1 Genome Sequencing.</title>
        <authorList>
            <person name="Lai Q."/>
            <person name="Li C."/>
            <person name="Shao Z."/>
        </authorList>
    </citation>
    <scope>NUCLEOTIDE SEQUENCE [LARGE SCALE GENOMIC DNA]</scope>
    <source>
        <strain evidence="14 15">YTM-1</strain>
    </source>
</reference>
<dbReference type="Gene3D" id="2.40.50.100">
    <property type="match status" value="2"/>
</dbReference>
<dbReference type="AlphaFoldDB" id="A0A423PZD2"/>
<dbReference type="Pfam" id="PF00364">
    <property type="entry name" value="Biotin_lipoyl"/>
    <property type="match status" value="2"/>
</dbReference>
<dbReference type="InterPro" id="IPR003016">
    <property type="entry name" value="2-oxoA_DH_lipoyl-BS"/>
</dbReference>
<evidence type="ECO:0000259" key="12">
    <source>
        <dbReference type="PROSITE" id="PS50968"/>
    </source>
</evidence>
<comment type="function">
    <text evidence="8">The pyruvate dehydrogenase complex catalyzes the overall conversion of pyruvate to acetyl-CoA and CO(2). It contains multiple copies of three enzymatic components: pyruvate dehydrogenase (E1), dihydrolipoamide acetyltransferase (E2) and lipoamide dehydrogenase (E3).</text>
</comment>
<dbReference type="FunFam" id="2.40.50.100:FF:000009">
    <property type="entry name" value="Acetyltransferase component of pyruvate dehydrogenase complex"/>
    <property type="match status" value="2"/>
</dbReference>
<dbReference type="EC" id="2.3.1.-" evidence="10"/>
<comment type="catalytic activity">
    <reaction evidence="9">
        <text>N(6)-[(R)-dihydrolipoyl]-L-lysyl-[protein] + acetyl-CoA = N(6)-[(R)-S(8)-acetyldihydrolipoyl]-L-lysyl-[protein] + CoA</text>
        <dbReference type="Rhea" id="RHEA:17017"/>
        <dbReference type="Rhea" id="RHEA-COMP:10475"/>
        <dbReference type="Rhea" id="RHEA-COMP:10478"/>
        <dbReference type="ChEBI" id="CHEBI:57287"/>
        <dbReference type="ChEBI" id="CHEBI:57288"/>
        <dbReference type="ChEBI" id="CHEBI:83100"/>
        <dbReference type="ChEBI" id="CHEBI:83111"/>
        <dbReference type="EC" id="2.3.1.12"/>
    </reaction>
</comment>
<dbReference type="InterPro" id="IPR036625">
    <property type="entry name" value="E3-bd_dom_sf"/>
</dbReference>
<dbReference type="InParanoid" id="A0A423PZD2"/>
<dbReference type="EMBL" id="AYKG01000008">
    <property type="protein sequence ID" value="ROO30965.1"/>
    <property type="molecule type" value="Genomic_DNA"/>
</dbReference>
<dbReference type="InterPro" id="IPR004167">
    <property type="entry name" value="PSBD"/>
</dbReference>
<dbReference type="SUPFAM" id="SSF51230">
    <property type="entry name" value="Single hybrid motif"/>
    <property type="match status" value="2"/>
</dbReference>
<gene>
    <name evidence="14" type="ORF">SAJA_03860</name>
</gene>
<evidence type="ECO:0000313" key="15">
    <source>
        <dbReference type="Proteomes" id="UP000285310"/>
    </source>
</evidence>
<proteinExistence type="inferred from homology"/>
<keyword evidence="15" id="KW-1185">Reference proteome</keyword>
<dbReference type="Pfam" id="PF02817">
    <property type="entry name" value="E3_binding"/>
    <property type="match status" value="1"/>
</dbReference>
<dbReference type="PROSITE" id="PS50968">
    <property type="entry name" value="BIOTINYL_LIPOYL"/>
    <property type="match status" value="2"/>
</dbReference>
<evidence type="ECO:0000256" key="3">
    <source>
        <dbReference type="ARBA" id="ARBA00011484"/>
    </source>
</evidence>
<evidence type="ECO:0000256" key="2">
    <source>
        <dbReference type="ARBA" id="ARBA00007317"/>
    </source>
</evidence>
<feature type="region of interest" description="Disordered" evidence="11">
    <location>
        <begin position="358"/>
        <end position="377"/>
    </location>
</feature>
<name>A0A423PZD2_9GAMM</name>
<dbReference type="GO" id="GO:0004742">
    <property type="term" value="F:dihydrolipoyllysine-residue acetyltransferase activity"/>
    <property type="evidence" value="ECO:0007669"/>
    <property type="project" value="UniProtKB-EC"/>
</dbReference>
<keyword evidence="5" id="KW-0677">Repeat</keyword>
<evidence type="ECO:0000256" key="8">
    <source>
        <dbReference type="ARBA" id="ARBA00025211"/>
    </source>
</evidence>
<feature type="region of interest" description="Disordered" evidence="11">
    <location>
        <begin position="60"/>
        <end position="151"/>
    </location>
</feature>